<protein>
    <submittedName>
        <fullName evidence="1">Uncharacterized protein</fullName>
    </submittedName>
</protein>
<accession>A0A059CEF8</accession>
<sequence length="144" mass="15867">MANPAKSEGLRNLSEVVGFKSRIGRILTSVRRFAVDSAILESLGGNNAGKKTATKLMYEGMKDRALCPSLNDGNRPGDLKVGLNNIHEIVEKRQEGSNKVGQEHERSAKSVIGLEVSKKTPNEVPKLMDLPRATEKRLFIRSRL</sequence>
<dbReference type="AlphaFoldDB" id="A0A059CEF8"/>
<dbReference type="KEGG" id="egr:104441227"/>
<dbReference type="EMBL" id="KK198756">
    <property type="protein sequence ID" value="KCW76634.1"/>
    <property type="molecule type" value="Genomic_DNA"/>
</dbReference>
<dbReference type="InParanoid" id="A0A059CEF8"/>
<gene>
    <name evidence="1" type="ORF">EUGRSUZ_D01016</name>
</gene>
<organism evidence="1">
    <name type="scientific">Eucalyptus grandis</name>
    <name type="common">Flooded gum</name>
    <dbReference type="NCBI Taxonomy" id="71139"/>
    <lineage>
        <taxon>Eukaryota</taxon>
        <taxon>Viridiplantae</taxon>
        <taxon>Streptophyta</taxon>
        <taxon>Embryophyta</taxon>
        <taxon>Tracheophyta</taxon>
        <taxon>Spermatophyta</taxon>
        <taxon>Magnoliopsida</taxon>
        <taxon>eudicotyledons</taxon>
        <taxon>Gunneridae</taxon>
        <taxon>Pentapetalae</taxon>
        <taxon>rosids</taxon>
        <taxon>malvids</taxon>
        <taxon>Myrtales</taxon>
        <taxon>Myrtaceae</taxon>
        <taxon>Myrtoideae</taxon>
        <taxon>Eucalypteae</taxon>
        <taxon>Eucalyptus</taxon>
    </lineage>
</organism>
<dbReference type="OrthoDB" id="1577729at2759"/>
<proteinExistence type="predicted"/>
<dbReference type="Gramene" id="KCW76634">
    <property type="protein sequence ID" value="KCW76634"/>
    <property type="gene ID" value="EUGRSUZ_D01016"/>
</dbReference>
<name>A0A059CEF8_EUCGR</name>
<evidence type="ECO:0000313" key="1">
    <source>
        <dbReference type="EMBL" id="KCW76634.1"/>
    </source>
</evidence>
<reference evidence="1" key="1">
    <citation type="submission" date="2013-07" db="EMBL/GenBank/DDBJ databases">
        <title>The genome of Eucalyptus grandis.</title>
        <authorList>
            <person name="Schmutz J."/>
            <person name="Hayes R."/>
            <person name="Myburg A."/>
            <person name="Tuskan G."/>
            <person name="Grattapaglia D."/>
            <person name="Rokhsar D.S."/>
        </authorList>
    </citation>
    <scope>NUCLEOTIDE SEQUENCE</scope>
    <source>
        <tissue evidence="1">Leaf extractions</tissue>
    </source>
</reference>